<dbReference type="GO" id="GO:0006950">
    <property type="term" value="P:response to stress"/>
    <property type="evidence" value="ECO:0007669"/>
    <property type="project" value="UniProtKB-ARBA"/>
</dbReference>
<dbReference type="InterPro" id="IPR006640">
    <property type="entry name" value="SprT-like_domain"/>
</dbReference>
<organism evidence="2 3">
    <name type="scientific">Acanthamoeba castellanii (strain ATCC 30010 / Neff)</name>
    <dbReference type="NCBI Taxonomy" id="1257118"/>
    <lineage>
        <taxon>Eukaryota</taxon>
        <taxon>Amoebozoa</taxon>
        <taxon>Discosea</taxon>
        <taxon>Longamoebia</taxon>
        <taxon>Centramoebida</taxon>
        <taxon>Acanthamoebidae</taxon>
        <taxon>Acanthamoeba</taxon>
    </lineage>
</organism>
<accession>L8GJT7</accession>
<dbReference type="Proteomes" id="UP000011083">
    <property type="component" value="Unassembled WGS sequence"/>
</dbReference>
<dbReference type="Pfam" id="PF10263">
    <property type="entry name" value="SprT-like"/>
    <property type="match status" value="1"/>
</dbReference>
<dbReference type="KEGG" id="acan:ACA1_324980"/>
<dbReference type="STRING" id="1257118.L8GJT7"/>
<dbReference type="SMART" id="SM00731">
    <property type="entry name" value="SprT"/>
    <property type="match status" value="1"/>
</dbReference>
<dbReference type="AlphaFoldDB" id="L8GJT7"/>
<dbReference type="VEuPathDB" id="AmoebaDB:ACA1_324980"/>
<evidence type="ECO:0000259" key="1">
    <source>
        <dbReference type="SMART" id="SM00731"/>
    </source>
</evidence>
<sequence length="528" mass="58462">MPRHPNARRPFCDEAELQLLAGALNASIFDGRLPIHAIKVRWEDRLRTRPGRVKLCSAKGRYAVELNPRLVDDGRKVIVVLVHQLCHAAVLLIDDQPSGTRSLRYAFWVTIAQQKRPDLVIGGDPQCHAVYDYHYACLSVTEMHQKPCHIAYGSRSRLDEAAIARYRCRLCALPLVAIGSLDALPHDREIVYIQLARKTRTRPPSLGAMRLQIAAEAVGAALQVGMASVDALWPAILPGVASTWHAMADAVYQELHIRPKDTMSWDAMRDVLGKAREQKTCALSARLLPGTTSEDNAISLTAAYYYLYAKAAVAVNVTKHGVVYVVPHTPECDECPTSQLVDLGQEALPFPLTLGQDTMCYSQSLSVSLALASWVAVAWLTRTKRTDGQRAVPPYLGPIAFYAIMETQTSRTRRAPTMWLPRVLRNDEIMVGPQVCTRTGPSHLTWTLPYQSKNGLEANLFPYLLLWFYPALYEPQGAVRCACWIAQVLVVVFTAGSIHELPTTWCALSVVEAQFGAEDCSLAGDHEA</sequence>
<name>L8GJT7_ACACF</name>
<proteinExistence type="predicted"/>
<gene>
    <name evidence="2" type="ORF">ACA1_324980</name>
</gene>
<dbReference type="EMBL" id="KB008116">
    <property type="protein sequence ID" value="ELR12451.1"/>
    <property type="molecule type" value="Genomic_DNA"/>
</dbReference>
<dbReference type="RefSeq" id="XP_004334464.1">
    <property type="nucleotide sequence ID" value="XM_004334416.1"/>
</dbReference>
<feature type="domain" description="SprT-like" evidence="1">
    <location>
        <begin position="14"/>
        <end position="178"/>
    </location>
</feature>
<evidence type="ECO:0000313" key="2">
    <source>
        <dbReference type="EMBL" id="ELR12451.1"/>
    </source>
</evidence>
<keyword evidence="3" id="KW-1185">Reference proteome</keyword>
<dbReference type="OrthoDB" id="20772at2759"/>
<protein>
    <recommendedName>
        <fullName evidence="1">SprT-like domain-containing protein</fullName>
    </recommendedName>
</protein>
<dbReference type="GeneID" id="14912953"/>
<evidence type="ECO:0000313" key="3">
    <source>
        <dbReference type="Proteomes" id="UP000011083"/>
    </source>
</evidence>
<reference evidence="2 3" key="1">
    <citation type="journal article" date="2013" name="Genome Biol.">
        <title>Genome of Acanthamoeba castellanii highlights extensive lateral gene transfer and early evolution of tyrosine kinase signaling.</title>
        <authorList>
            <person name="Clarke M."/>
            <person name="Lohan A.J."/>
            <person name="Liu B."/>
            <person name="Lagkouvardos I."/>
            <person name="Roy S."/>
            <person name="Zafar N."/>
            <person name="Bertelli C."/>
            <person name="Schilde C."/>
            <person name="Kianianmomeni A."/>
            <person name="Burglin T.R."/>
            <person name="Frech C."/>
            <person name="Turcotte B."/>
            <person name="Kopec K.O."/>
            <person name="Synnott J.M."/>
            <person name="Choo C."/>
            <person name="Paponov I."/>
            <person name="Finkler A."/>
            <person name="Soon Heng Tan C."/>
            <person name="Hutchins A.P."/>
            <person name="Weinmeier T."/>
            <person name="Rattei T."/>
            <person name="Chu J.S."/>
            <person name="Gimenez G."/>
            <person name="Irimia M."/>
            <person name="Rigden D.J."/>
            <person name="Fitzpatrick D.A."/>
            <person name="Lorenzo-Morales J."/>
            <person name="Bateman A."/>
            <person name="Chiu C.H."/>
            <person name="Tang P."/>
            <person name="Hegemann P."/>
            <person name="Fromm H."/>
            <person name="Raoult D."/>
            <person name="Greub G."/>
            <person name="Miranda-Saavedra D."/>
            <person name="Chen N."/>
            <person name="Nash P."/>
            <person name="Ginger M.L."/>
            <person name="Horn M."/>
            <person name="Schaap P."/>
            <person name="Caler L."/>
            <person name="Loftus B."/>
        </authorList>
    </citation>
    <scope>NUCLEOTIDE SEQUENCE [LARGE SCALE GENOMIC DNA]</scope>
    <source>
        <strain evidence="2 3">Neff</strain>
    </source>
</reference>